<evidence type="ECO:0000313" key="3">
    <source>
        <dbReference type="Proteomes" id="UP000772434"/>
    </source>
</evidence>
<comment type="caution">
    <text evidence="2">The sequence shown here is derived from an EMBL/GenBank/DDBJ whole genome shotgun (WGS) entry which is preliminary data.</text>
</comment>
<reference evidence="2" key="1">
    <citation type="submission" date="2020-11" db="EMBL/GenBank/DDBJ databases">
        <authorList>
            <consortium name="DOE Joint Genome Institute"/>
            <person name="Ahrendt S."/>
            <person name="Riley R."/>
            <person name="Andreopoulos W."/>
            <person name="Labutti K."/>
            <person name="Pangilinan J."/>
            <person name="Ruiz-Duenas F.J."/>
            <person name="Barrasa J.M."/>
            <person name="Sanchez-Garcia M."/>
            <person name="Camarero S."/>
            <person name="Miyauchi S."/>
            <person name="Serrano A."/>
            <person name="Linde D."/>
            <person name="Babiker R."/>
            <person name="Drula E."/>
            <person name="Ayuso-Fernandez I."/>
            <person name="Pacheco R."/>
            <person name="Padilla G."/>
            <person name="Ferreira P."/>
            <person name="Barriuso J."/>
            <person name="Kellner H."/>
            <person name="Castanera R."/>
            <person name="Alfaro M."/>
            <person name="Ramirez L."/>
            <person name="Pisabarro A.G."/>
            <person name="Kuo A."/>
            <person name="Tritt A."/>
            <person name="Lipzen A."/>
            <person name="He G."/>
            <person name="Yan M."/>
            <person name="Ng V."/>
            <person name="Cullen D."/>
            <person name="Martin F."/>
            <person name="Rosso M.-N."/>
            <person name="Henrissat B."/>
            <person name="Hibbett D."/>
            <person name="Martinez A.T."/>
            <person name="Grigoriev I.V."/>
        </authorList>
    </citation>
    <scope>NUCLEOTIDE SEQUENCE</scope>
    <source>
        <strain evidence="2">AH 40177</strain>
    </source>
</reference>
<dbReference type="PROSITE" id="PS51257">
    <property type="entry name" value="PROKAR_LIPOPROTEIN"/>
    <property type="match status" value="1"/>
</dbReference>
<gene>
    <name evidence="2" type="ORF">BDP27DRAFT_1432308</name>
</gene>
<evidence type="ECO:0000313" key="2">
    <source>
        <dbReference type="EMBL" id="KAF9058760.1"/>
    </source>
</evidence>
<organism evidence="2 3">
    <name type="scientific">Rhodocollybia butyracea</name>
    <dbReference type="NCBI Taxonomy" id="206335"/>
    <lineage>
        <taxon>Eukaryota</taxon>
        <taxon>Fungi</taxon>
        <taxon>Dikarya</taxon>
        <taxon>Basidiomycota</taxon>
        <taxon>Agaricomycotina</taxon>
        <taxon>Agaricomycetes</taxon>
        <taxon>Agaricomycetidae</taxon>
        <taxon>Agaricales</taxon>
        <taxon>Marasmiineae</taxon>
        <taxon>Omphalotaceae</taxon>
        <taxon>Rhodocollybia</taxon>
    </lineage>
</organism>
<feature type="chain" id="PRO_5040139049" evidence="1">
    <location>
        <begin position="25"/>
        <end position="74"/>
    </location>
</feature>
<feature type="signal peptide" evidence="1">
    <location>
        <begin position="1"/>
        <end position="24"/>
    </location>
</feature>
<proteinExistence type="predicted"/>
<sequence>MLRIASFVLCAFTVACAFVGQATAEAGNPVDACNGSNDYGPGHSCSWNAGSGVIEGFCETNSDGILSVLHLNLI</sequence>
<dbReference type="EMBL" id="JADNRY010000352">
    <property type="protein sequence ID" value="KAF9058760.1"/>
    <property type="molecule type" value="Genomic_DNA"/>
</dbReference>
<keyword evidence="3" id="KW-1185">Reference proteome</keyword>
<name>A0A9P5PAK1_9AGAR</name>
<dbReference type="AlphaFoldDB" id="A0A9P5PAK1"/>
<dbReference type="Proteomes" id="UP000772434">
    <property type="component" value="Unassembled WGS sequence"/>
</dbReference>
<keyword evidence="1" id="KW-0732">Signal</keyword>
<dbReference type="OrthoDB" id="2904323at2759"/>
<protein>
    <submittedName>
        <fullName evidence="2">Uncharacterized protein</fullName>
    </submittedName>
</protein>
<accession>A0A9P5PAK1</accession>
<evidence type="ECO:0000256" key="1">
    <source>
        <dbReference type="SAM" id="SignalP"/>
    </source>
</evidence>